<organism evidence="1 2">
    <name type="scientific">Agrobacterium tumefaciens</name>
    <dbReference type="NCBI Taxonomy" id="358"/>
    <lineage>
        <taxon>Bacteria</taxon>
        <taxon>Pseudomonadati</taxon>
        <taxon>Pseudomonadota</taxon>
        <taxon>Alphaproteobacteria</taxon>
        <taxon>Hyphomicrobiales</taxon>
        <taxon>Rhizobiaceae</taxon>
        <taxon>Rhizobium/Agrobacterium group</taxon>
        <taxon>Agrobacterium</taxon>
        <taxon>Agrobacterium tumefaciens complex</taxon>
    </lineage>
</organism>
<name>A0A4D7YSB6_AGRTU</name>
<evidence type="ECO:0000313" key="2">
    <source>
        <dbReference type="Proteomes" id="UP000298649"/>
    </source>
</evidence>
<evidence type="ECO:0000313" key="1">
    <source>
        <dbReference type="EMBL" id="QCL97968.1"/>
    </source>
</evidence>
<geneLocation type="plasmid" evidence="2">
    <name>patcfbp7129a</name>
</geneLocation>
<protein>
    <submittedName>
        <fullName evidence="1">Uncharacterized protein</fullName>
    </submittedName>
</protein>
<gene>
    <name evidence="1" type="ORF">CFBP7129_27840</name>
</gene>
<accession>A0A4D7YSB6</accession>
<dbReference type="EMBL" id="CP039924">
    <property type="protein sequence ID" value="QCL97968.1"/>
    <property type="molecule type" value="Genomic_DNA"/>
</dbReference>
<keyword evidence="1" id="KW-0614">Plasmid</keyword>
<dbReference type="Proteomes" id="UP000298649">
    <property type="component" value="Plasmid pAtCFBP7129a"/>
</dbReference>
<sequence>MALQKFDDRWWSDIVRTEIRLPLKGSRGFCVLLPLRPGARLARATVLKRMTDGLVSKARALVARHPPAMSTGVSDDPAEAYLHACLAVPFFCYVPPATYGLADEITSNKQGIERSAPSPEDAV</sequence>
<reference evidence="1 2" key="1">
    <citation type="submission" date="2019-04" db="EMBL/GenBank/DDBJ databases">
        <title>Complete genome sequence of Agrobacterium tumefaciens CFBP7129.</title>
        <authorList>
            <person name="Haryono M."/>
            <person name="Lin Y.-C."/>
            <person name="Lai E.-M."/>
            <person name="Kuo C.-H."/>
        </authorList>
    </citation>
    <scope>NUCLEOTIDE SEQUENCE [LARGE SCALE GENOMIC DNA]</scope>
    <source>
        <strain evidence="1 2">CFBP7129</strain>
        <plasmid evidence="2">patcfbp7129a</plasmid>
    </source>
</reference>
<dbReference type="AlphaFoldDB" id="A0A4D7YSB6"/>
<proteinExistence type="predicted"/>